<dbReference type="InterPro" id="IPR008927">
    <property type="entry name" value="6-PGluconate_DH-like_C_sf"/>
</dbReference>
<dbReference type="SUPFAM" id="SSF48179">
    <property type="entry name" value="6-phosphogluconate dehydrogenase C-terminal domain-like"/>
    <property type="match status" value="2"/>
</dbReference>
<evidence type="ECO:0000313" key="5">
    <source>
        <dbReference type="Proteomes" id="UP000255165"/>
    </source>
</evidence>
<reference evidence="5" key="1">
    <citation type="submission" date="2018-06" db="EMBL/GenBank/DDBJ databases">
        <authorList>
            <person name="Feng T."/>
            <person name="Jeon C.O."/>
        </authorList>
    </citation>
    <scope>NUCLEOTIDE SEQUENCE [LARGE SCALE GENOMIC DNA]</scope>
    <source>
        <strain evidence="5">S23</strain>
    </source>
</reference>
<dbReference type="FunFam" id="3.40.50.720:FF:000009">
    <property type="entry name" value="Fatty oxidation complex, alpha subunit"/>
    <property type="match status" value="1"/>
</dbReference>
<dbReference type="InterPro" id="IPR050136">
    <property type="entry name" value="FA_oxidation_alpha_subunit"/>
</dbReference>
<evidence type="ECO:0000259" key="3">
    <source>
        <dbReference type="Pfam" id="PF02737"/>
    </source>
</evidence>
<feature type="domain" description="3-hydroxyacyl-CoA dehydrogenase C-terminal" evidence="2">
    <location>
        <begin position="197"/>
        <end position="292"/>
    </location>
</feature>
<dbReference type="GO" id="GO:0004300">
    <property type="term" value="F:enoyl-CoA hydratase activity"/>
    <property type="evidence" value="ECO:0007669"/>
    <property type="project" value="TreeGrafter"/>
</dbReference>
<dbReference type="Proteomes" id="UP000255165">
    <property type="component" value="Unassembled WGS sequence"/>
</dbReference>
<protein>
    <recommendedName>
        <fullName evidence="6">3-hydroxyacyl-CoA dehydrogenase</fullName>
    </recommendedName>
</protein>
<dbReference type="GO" id="GO:0070403">
    <property type="term" value="F:NAD+ binding"/>
    <property type="evidence" value="ECO:0007669"/>
    <property type="project" value="InterPro"/>
</dbReference>
<dbReference type="Pfam" id="PF02737">
    <property type="entry name" value="3HCDH_N"/>
    <property type="match status" value="1"/>
</dbReference>
<keyword evidence="1" id="KW-0560">Oxidoreductase</keyword>
<dbReference type="AlphaFoldDB" id="A0A370NWW3"/>
<proteinExistence type="predicted"/>
<evidence type="ECO:0008006" key="6">
    <source>
        <dbReference type="Google" id="ProtNLM"/>
    </source>
</evidence>
<dbReference type="InterPro" id="IPR006108">
    <property type="entry name" value="3HC_DH_C"/>
</dbReference>
<dbReference type="Gene3D" id="3.40.50.720">
    <property type="entry name" value="NAD(P)-binding Rossmann-like Domain"/>
    <property type="match status" value="1"/>
</dbReference>
<sequence>MWKENGQEAAASTVRRAAVLGAGIMGGGIAYQSALRGTPVVMKDITAASLDLGMREAGRLLGKQVSGGKMTGEAAQAVLSSIVPTLDYGGFGTVDVVVEAVVESLGIKRGVLAEVEALVPAHAVLASNTSSLSITDLAANLKRPENFVGMHFFNPVPSMPLVEVIRGERTSAAAVATVVDYARRLGKTPVVVADCPGFLVNRILTAYILAFLRLVRDGVDFVAIDKAMEAYGWPMGPAYLQDVVGMDTASHVIDVIGKGYASRLKIDGEHAVALMARAGRLGQKSGVGFYRYVRDDKGRPVKSPADDTHALLAMIQPGGTRAMDAEEIVARMMLPMVIEAAHCLESGVAASAADIDMSLVLGLGFPRQIGGALHHADALGAREVLAACERLADLGDLYRPTAGMVLLAERNGRYFE</sequence>
<dbReference type="PANTHER" id="PTHR43612">
    <property type="entry name" value="TRIFUNCTIONAL ENZYME SUBUNIT ALPHA"/>
    <property type="match status" value="1"/>
</dbReference>
<evidence type="ECO:0000256" key="1">
    <source>
        <dbReference type="ARBA" id="ARBA00023002"/>
    </source>
</evidence>
<dbReference type="Pfam" id="PF00725">
    <property type="entry name" value="3HCDH"/>
    <property type="match status" value="1"/>
</dbReference>
<dbReference type="PANTHER" id="PTHR43612:SF3">
    <property type="entry name" value="TRIFUNCTIONAL ENZYME SUBUNIT ALPHA, MITOCHONDRIAL"/>
    <property type="match status" value="1"/>
</dbReference>
<gene>
    <name evidence="4" type="ORF">DN412_12030</name>
</gene>
<dbReference type="RefSeq" id="WP_115015502.1">
    <property type="nucleotide sequence ID" value="NZ_QKWJ01000011.1"/>
</dbReference>
<feature type="domain" description="3-hydroxyacyl-CoA dehydrogenase NAD binding" evidence="3">
    <location>
        <begin position="17"/>
        <end position="195"/>
    </location>
</feature>
<evidence type="ECO:0000313" key="4">
    <source>
        <dbReference type="EMBL" id="RDK10090.1"/>
    </source>
</evidence>
<dbReference type="InterPro" id="IPR036291">
    <property type="entry name" value="NAD(P)-bd_dom_sf"/>
</dbReference>
<keyword evidence="5" id="KW-1185">Reference proteome</keyword>
<dbReference type="InterPro" id="IPR006180">
    <property type="entry name" value="3-OHacyl-CoA_DH_CS"/>
</dbReference>
<dbReference type="SUPFAM" id="SSF51735">
    <property type="entry name" value="NAD(P)-binding Rossmann-fold domains"/>
    <property type="match status" value="1"/>
</dbReference>
<evidence type="ECO:0000259" key="2">
    <source>
        <dbReference type="Pfam" id="PF00725"/>
    </source>
</evidence>
<dbReference type="GO" id="GO:0006635">
    <property type="term" value="P:fatty acid beta-oxidation"/>
    <property type="evidence" value="ECO:0007669"/>
    <property type="project" value="TreeGrafter"/>
</dbReference>
<dbReference type="GO" id="GO:0016509">
    <property type="term" value="F:long-chain (3S)-3-hydroxyacyl-CoA dehydrogenase (NAD+) activity"/>
    <property type="evidence" value="ECO:0007669"/>
    <property type="project" value="TreeGrafter"/>
</dbReference>
<accession>A0A370NWW3</accession>
<organism evidence="4 5">
    <name type="scientific">Cupriavidus lacunae</name>
    <dbReference type="NCBI Taxonomy" id="2666307"/>
    <lineage>
        <taxon>Bacteria</taxon>
        <taxon>Pseudomonadati</taxon>
        <taxon>Pseudomonadota</taxon>
        <taxon>Betaproteobacteria</taxon>
        <taxon>Burkholderiales</taxon>
        <taxon>Burkholderiaceae</taxon>
        <taxon>Cupriavidus</taxon>
    </lineage>
</organism>
<dbReference type="EMBL" id="QKWJ01000011">
    <property type="protein sequence ID" value="RDK10090.1"/>
    <property type="molecule type" value="Genomic_DNA"/>
</dbReference>
<dbReference type="Gene3D" id="1.10.1040.50">
    <property type="match status" value="1"/>
</dbReference>
<dbReference type="InterPro" id="IPR006176">
    <property type="entry name" value="3-OHacyl-CoA_DH_NAD-bd"/>
</dbReference>
<dbReference type="PROSITE" id="PS00067">
    <property type="entry name" value="3HCDH"/>
    <property type="match status" value="1"/>
</dbReference>
<name>A0A370NWW3_9BURK</name>
<comment type="caution">
    <text evidence="4">The sequence shown here is derived from an EMBL/GenBank/DDBJ whole genome shotgun (WGS) entry which is preliminary data.</text>
</comment>